<keyword evidence="1" id="KW-0812">Transmembrane</keyword>
<evidence type="ECO:0000313" key="2">
    <source>
        <dbReference type="EMBL" id="MDA0165147.1"/>
    </source>
</evidence>
<feature type="transmembrane region" description="Helical" evidence="1">
    <location>
        <begin position="17"/>
        <end position="43"/>
    </location>
</feature>
<dbReference type="RefSeq" id="WP_270044404.1">
    <property type="nucleotide sequence ID" value="NZ_JAPDOD010000042.1"/>
</dbReference>
<dbReference type="EMBL" id="JAPDOD010000042">
    <property type="protein sequence ID" value="MDA0165147.1"/>
    <property type="molecule type" value="Genomic_DNA"/>
</dbReference>
<dbReference type="AlphaFoldDB" id="A0A9X3MZ19"/>
<evidence type="ECO:0000256" key="1">
    <source>
        <dbReference type="SAM" id="Phobius"/>
    </source>
</evidence>
<keyword evidence="3" id="KW-1185">Reference proteome</keyword>
<organism evidence="2 3">
    <name type="scientific">Solirubrobacter ginsenosidimutans</name>
    <dbReference type="NCBI Taxonomy" id="490573"/>
    <lineage>
        <taxon>Bacteria</taxon>
        <taxon>Bacillati</taxon>
        <taxon>Actinomycetota</taxon>
        <taxon>Thermoleophilia</taxon>
        <taxon>Solirubrobacterales</taxon>
        <taxon>Solirubrobacteraceae</taxon>
        <taxon>Solirubrobacter</taxon>
    </lineage>
</organism>
<dbReference type="Proteomes" id="UP001149140">
    <property type="component" value="Unassembled WGS sequence"/>
</dbReference>
<comment type="caution">
    <text evidence="2">The sequence shown here is derived from an EMBL/GenBank/DDBJ whole genome shotgun (WGS) entry which is preliminary data.</text>
</comment>
<sequence length="240" mass="25075">MNPQPPQYTRRPTGGRLALVIIGALVATASLAILAGAIVLHWANGKSDAGGFFNTAYVRIAAGTYAVTSENVQIDEGFLDVVGADRLRLRVRSNTNRPVFVGVARPAQVSAYLGDAGRAVLQDVEFAPFNPTYLTSGSSDASPAPPTKEDFWLAQVTGTGTQTVDWDSSGRWEVVLMNADAARGIDASVSAGAQAKLVGRLAWIVSVAGLVVLAFGVLLLALGLRRRPLESSPAGSAWGA</sequence>
<reference evidence="2" key="1">
    <citation type="submission" date="2022-10" db="EMBL/GenBank/DDBJ databases">
        <title>The WGS of Solirubrobacter ginsenosidimutans DSM 21036.</title>
        <authorList>
            <person name="Jiang Z."/>
        </authorList>
    </citation>
    <scope>NUCLEOTIDE SEQUENCE</scope>
    <source>
        <strain evidence="2">DSM 21036</strain>
    </source>
</reference>
<gene>
    <name evidence="2" type="ORF">OM076_33065</name>
</gene>
<keyword evidence="1" id="KW-1133">Transmembrane helix</keyword>
<evidence type="ECO:0000313" key="3">
    <source>
        <dbReference type="Proteomes" id="UP001149140"/>
    </source>
</evidence>
<proteinExistence type="predicted"/>
<name>A0A9X3MZ19_9ACTN</name>
<feature type="transmembrane region" description="Helical" evidence="1">
    <location>
        <begin position="201"/>
        <end position="222"/>
    </location>
</feature>
<keyword evidence="1" id="KW-0472">Membrane</keyword>
<protein>
    <submittedName>
        <fullName evidence="2">Uncharacterized protein</fullName>
    </submittedName>
</protein>
<accession>A0A9X3MZ19</accession>